<evidence type="ECO:0000259" key="1">
    <source>
        <dbReference type="Pfam" id="PF07929"/>
    </source>
</evidence>
<dbReference type="InterPro" id="IPR012912">
    <property type="entry name" value="Plasmid_pRiA4b_Orf3-like"/>
</dbReference>
<sequence length="193" mass="22858">MISILREVYQFKIQLMEVKPPIWRRFLISNSSSLEDFHHTIQITMGWTNSHLHQFICGEDRYGASLPSEFAMNWDDNLRDETNFKIKDILKDEGSSILYEYDFGDSWEHKIILEKIVPYEKGQFLPFCMKGKRGCPPEDVGGVWGYSDFLEKWNDDKHPENEEVREWAGDYFEPEIFDQSETNQILLEAFTKN</sequence>
<comment type="caution">
    <text evidence="2">The sequence shown here is derived from an EMBL/GenBank/DDBJ whole genome shotgun (WGS) entry which is preliminary data.</text>
</comment>
<accession>A0ABT0LJY7</accession>
<proteinExistence type="predicted"/>
<feature type="domain" description="Plasmid pRiA4b Orf3-like" evidence="1">
    <location>
        <begin position="8"/>
        <end position="180"/>
    </location>
</feature>
<dbReference type="RefSeq" id="WP_248943430.1">
    <property type="nucleotide sequence ID" value="NZ_JAKIKS010000295.1"/>
</dbReference>
<dbReference type="InterPro" id="IPR024047">
    <property type="entry name" value="MM3350-like_sf"/>
</dbReference>
<reference evidence="2 3" key="1">
    <citation type="submission" date="2022-01" db="EMBL/GenBank/DDBJ databases">
        <title>Whole genome-based taxonomy of the Shewanellaceae.</title>
        <authorList>
            <person name="Martin-Rodriguez A.J."/>
        </authorList>
    </citation>
    <scope>NUCLEOTIDE SEQUENCE [LARGE SCALE GENOMIC DNA]</scope>
    <source>
        <strain evidence="2 3">DSM 17177</strain>
    </source>
</reference>
<evidence type="ECO:0000313" key="2">
    <source>
        <dbReference type="EMBL" id="MCL1128009.1"/>
    </source>
</evidence>
<dbReference type="Pfam" id="PF07929">
    <property type="entry name" value="PRiA4_ORF3"/>
    <property type="match status" value="1"/>
</dbReference>
<gene>
    <name evidence="2" type="ORF">L2764_27080</name>
</gene>
<name>A0ABT0LJY7_9GAMM</name>
<dbReference type="PANTHER" id="PTHR41878:SF1">
    <property type="entry name" value="TNPR PROTEIN"/>
    <property type="match status" value="1"/>
</dbReference>
<dbReference type="EMBL" id="JAKIKS010000295">
    <property type="protein sequence ID" value="MCL1128009.1"/>
    <property type="molecule type" value="Genomic_DNA"/>
</dbReference>
<dbReference type="Proteomes" id="UP001203423">
    <property type="component" value="Unassembled WGS sequence"/>
</dbReference>
<dbReference type="Gene3D" id="3.10.290.30">
    <property type="entry name" value="MM3350-like"/>
    <property type="match status" value="1"/>
</dbReference>
<keyword evidence="3" id="KW-1185">Reference proteome</keyword>
<dbReference type="SUPFAM" id="SSF159941">
    <property type="entry name" value="MM3350-like"/>
    <property type="match status" value="1"/>
</dbReference>
<organism evidence="2 3">
    <name type="scientific">Shewanella surugensis</name>
    <dbReference type="NCBI Taxonomy" id="212020"/>
    <lineage>
        <taxon>Bacteria</taxon>
        <taxon>Pseudomonadati</taxon>
        <taxon>Pseudomonadota</taxon>
        <taxon>Gammaproteobacteria</taxon>
        <taxon>Alteromonadales</taxon>
        <taxon>Shewanellaceae</taxon>
        <taxon>Shewanella</taxon>
    </lineage>
</organism>
<protein>
    <submittedName>
        <fullName evidence="2">Plasmid pRiA4b ORF-3 family protein</fullName>
    </submittedName>
</protein>
<dbReference type="PANTHER" id="PTHR41878">
    <property type="entry name" value="LEXA REPRESSOR-RELATED"/>
    <property type="match status" value="1"/>
</dbReference>
<evidence type="ECO:0000313" key="3">
    <source>
        <dbReference type="Proteomes" id="UP001203423"/>
    </source>
</evidence>